<organism evidence="2 3">
    <name type="scientific">Aspergillus luchuensis (strain CBS 106.47)</name>
    <dbReference type="NCBI Taxonomy" id="1137211"/>
    <lineage>
        <taxon>Eukaryota</taxon>
        <taxon>Fungi</taxon>
        <taxon>Dikarya</taxon>
        <taxon>Ascomycota</taxon>
        <taxon>Pezizomycotina</taxon>
        <taxon>Eurotiomycetes</taxon>
        <taxon>Eurotiomycetidae</taxon>
        <taxon>Eurotiales</taxon>
        <taxon>Aspergillaceae</taxon>
        <taxon>Aspergillus</taxon>
        <taxon>Aspergillus subgen. Circumdati</taxon>
    </lineage>
</organism>
<keyword evidence="1" id="KW-1133">Transmembrane helix</keyword>
<keyword evidence="1" id="KW-0472">Membrane</keyword>
<dbReference type="VEuPathDB" id="FungiDB:ASPFODRAFT_269696"/>
<name>A0A1M3U0T4_ASPLC</name>
<gene>
    <name evidence="2" type="ORF">ASPFODRAFT_269696</name>
</gene>
<feature type="transmembrane region" description="Helical" evidence="1">
    <location>
        <begin position="20"/>
        <end position="45"/>
    </location>
</feature>
<keyword evidence="1" id="KW-0812">Transmembrane</keyword>
<sequence>MNLDLFLSPSYKLPTTVVSWYDVYLCRTFVVMIADYFLQLLAFFFKCIPHNAYVIPYVHKTDSINYYSKLN</sequence>
<proteinExistence type="predicted"/>
<dbReference type="Proteomes" id="UP000184063">
    <property type="component" value="Unassembled WGS sequence"/>
</dbReference>
<dbReference type="AlphaFoldDB" id="A0A1M3U0T4"/>
<dbReference type="EMBL" id="KV878236">
    <property type="protein sequence ID" value="OJZ92625.1"/>
    <property type="molecule type" value="Genomic_DNA"/>
</dbReference>
<reference evidence="3" key="1">
    <citation type="journal article" date="2017" name="Genome Biol.">
        <title>Comparative genomics reveals high biological diversity and specific adaptations in the industrially and medically important fungal genus Aspergillus.</title>
        <authorList>
            <person name="de Vries R.P."/>
            <person name="Riley R."/>
            <person name="Wiebenga A."/>
            <person name="Aguilar-Osorio G."/>
            <person name="Amillis S."/>
            <person name="Uchima C.A."/>
            <person name="Anderluh G."/>
            <person name="Asadollahi M."/>
            <person name="Askin M."/>
            <person name="Barry K."/>
            <person name="Battaglia E."/>
            <person name="Bayram O."/>
            <person name="Benocci T."/>
            <person name="Braus-Stromeyer S.A."/>
            <person name="Caldana C."/>
            <person name="Canovas D."/>
            <person name="Cerqueira G.C."/>
            <person name="Chen F."/>
            <person name="Chen W."/>
            <person name="Choi C."/>
            <person name="Clum A."/>
            <person name="Dos Santos R.A."/>
            <person name="Damasio A.R."/>
            <person name="Diallinas G."/>
            <person name="Emri T."/>
            <person name="Fekete E."/>
            <person name="Flipphi M."/>
            <person name="Freyberg S."/>
            <person name="Gallo A."/>
            <person name="Gournas C."/>
            <person name="Habgood R."/>
            <person name="Hainaut M."/>
            <person name="Harispe M.L."/>
            <person name="Henrissat B."/>
            <person name="Hilden K.S."/>
            <person name="Hope R."/>
            <person name="Hossain A."/>
            <person name="Karabika E."/>
            <person name="Karaffa L."/>
            <person name="Karanyi Z."/>
            <person name="Krasevec N."/>
            <person name="Kuo A."/>
            <person name="Kusch H."/>
            <person name="LaButti K."/>
            <person name="Lagendijk E.L."/>
            <person name="Lapidus A."/>
            <person name="Levasseur A."/>
            <person name="Lindquist E."/>
            <person name="Lipzen A."/>
            <person name="Logrieco A.F."/>
            <person name="MacCabe A."/>
            <person name="Maekelae M.R."/>
            <person name="Malavazi I."/>
            <person name="Melin P."/>
            <person name="Meyer V."/>
            <person name="Mielnichuk N."/>
            <person name="Miskei M."/>
            <person name="Molnar A.P."/>
            <person name="Mule G."/>
            <person name="Ngan C.Y."/>
            <person name="Orejas M."/>
            <person name="Orosz E."/>
            <person name="Ouedraogo J.P."/>
            <person name="Overkamp K.M."/>
            <person name="Park H.-S."/>
            <person name="Perrone G."/>
            <person name="Piumi F."/>
            <person name="Punt P.J."/>
            <person name="Ram A.F."/>
            <person name="Ramon A."/>
            <person name="Rauscher S."/>
            <person name="Record E."/>
            <person name="Riano-Pachon D.M."/>
            <person name="Robert V."/>
            <person name="Roehrig J."/>
            <person name="Ruller R."/>
            <person name="Salamov A."/>
            <person name="Salih N.S."/>
            <person name="Samson R.A."/>
            <person name="Sandor E."/>
            <person name="Sanguinetti M."/>
            <person name="Schuetze T."/>
            <person name="Sepcic K."/>
            <person name="Shelest E."/>
            <person name="Sherlock G."/>
            <person name="Sophianopoulou V."/>
            <person name="Squina F.M."/>
            <person name="Sun H."/>
            <person name="Susca A."/>
            <person name="Todd R.B."/>
            <person name="Tsang A."/>
            <person name="Unkles S.E."/>
            <person name="van de Wiele N."/>
            <person name="van Rossen-Uffink D."/>
            <person name="Oliveira J.V."/>
            <person name="Vesth T.C."/>
            <person name="Visser J."/>
            <person name="Yu J.-H."/>
            <person name="Zhou M."/>
            <person name="Andersen M.R."/>
            <person name="Archer D.B."/>
            <person name="Baker S.E."/>
            <person name="Benoit I."/>
            <person name="Brakhage A.A."/>
            <person name="Braus G.H."/>
            <person name="Fischer R."/>
            <person name="Frisvad J.C."/>
            <person name="Goldman G.H."/>
            <person name="Houbraken J."/>
            <person name="Oakley B."/>
            <person name="Pocsi I."/>
            <person name="Scazzocchio C."/>
            <person name="Seiboth B."/>
            <person name="vanKuyk P.A."/>
            <person name="Wortman J."/>
            <person name="Dyer P.S."/>
            <person name="Grigoriev I.V."/>
        </authorList>
    </citation>
    <scope>NUCLEOTIDE SEQUENCE [LARGE SCALE GENOMIC DNA]</scope>
    <source>
        <strain evidence="3">CBS 106.47</strain>
    </source>
</reference>
<protein>
    <submittedName>
        <fullName evidence="2">Uncharacterized protein</fullName>
    </submittedName>
</protein>
<accession>A0A1M3U0T4</accession>
<evidence type="ECO:0000313" key="3">
    <source>
        <dbReference type="Proteomes" id="UP000184063"/>
    </source>
</evidence>
<evidence type="ECO:0000313" key="2">
    <source>
        <dbReference type="EMBL" id="OJZ92625.1"/>
    </source>
</evidence>
<evidence type="ECO:0000256" key="1">
    <source>
        <dbReference type="SAM" id="Phobius"/>
    </source>
</evidence>